<dbReference type="Proteomes" id="UP001153954">
    <property type="component" value="Unassembled WGS sequence"/>
</dbReference>
<dbReference type="EMBL" id="CAKOGL010000004">
    <property type="protein sequence ID" value="CAH2085169.1"/>
    <property type="molecule type" value="Genomic_DNA"/>
</dbReference>
<evidence type="ECO:0000313" key="2">
    <source>
        <dbReference type="Proteomes" id="UP001153954"/>
    </source>
</evidence>
<keyword evidence="2" id="KW-1185">Reference proteome</keyword>
<dbReference type="AlphaFoldDB" id="A0AAU9TEM2"/>
<evidence type="ECO:0000313" key="1">
    <source>
        <dbReference type="EMBL" id="CAH2085169.1"/>
    </source>
</evidence>
<gene>
    <name evidence="1" type="ORF">EEDITHA_LOCUS1674</name>
</gene>
<name>A0AAU9TEM2_EUPED</name>
<sequence length="96" mass="10752">MYRMLNESAQLGWLVPGNNEMVALEETMPVLVAVVGVVGVAVRAARRVAPVLELLLVVLQRHQRREQAVARAAAASDQHMSHLYILNRFSLRLRSH</sequence>
<reference evidence="1" key="1">
    <citation type="submission" date="2022-03" db="EMBL/GenBank/DDBJ databases">
        <authorList>
            <person name="Tunstrom K."/>
        </authorList>
    </citation>
    <scope>NUCLEOTIDE SEQUENCE</scope>
</reference>
<protein>
    <submittedName>
        <fullName evidence="1">Uncharacterized protein</fullName>
    </submittedName>
</protein>
<accession>A0AAU9TEM2</accession>
<comment type="caution">
    <text evidence="1">The sequence shown here is derived from an EMBL/GenBank/DDBJ whole genome shotgun (WGS) entry which is preliminary data.</text>
</comment>
<proteinExistence type="predicted"/>
<organism evidence="1 2">
    <name type="scientific">Euphydryas editha</name>
    <name type="common">Edith's checkerspot</name>
    <dbReference type="NCBI Taxonomy" id="104508"/>
    <lineage>
        <taxon>Eukaryota</taxon>
        <taxon>Metazoa</taxon>
        <taxon>Ecdysozoa</taxon>
        <taxon>Arthropoda</taxon>
        <taxon>Hexapoda</taxon>
        <taxon>Insecta</taxon>
        <taxon>Pterygota</taxon>
        <taxon>Neoptera</taxon>
        <taxon>Endopterygota</taxon>
        <taxon>Lepidoptera</taxon>
        <taxon>Glossata</taxon>
        <taxon>Ditrysia</taxon>
        <taxon>Papilionoidea</taxon>
        <taxon>Nymphalidae</taxon>
        <taxon>Nymphalinae</taxon>
        <taxon>Euphydryas</taxon>
    </lineage>
</organism>